<dbReference type="EMBL" id="CADCWK010000103">
    <property type="protein sequence ID" value="CAA9553604.1"/>
    <property type="molecule type" value="Genomic_DNA"/>
</dbReference>
<evidence type="ECO:0000313" key="2">
    <source>
        <dbReference type="EMBL" id="CAA9553604.1"/>
    </source>
</evidence>
<sequence length="57" mass="6090">MPEDPRVDSLESGPGMTRDVWRASGRASGSIVRDVALGRDETIPERLVALIGLGMPV</sequence>
<dbReference type="AlphaFoldDB" id="A0A6J4UKP4"/>
<reference evidence="2" key="1">
    <citation type="submission" date="2020-02" db="EMBL/GenBank/DDBJ databases">
        <authorList>
            <person name="Meier V. D."/>
        </authorList>
    </citation>
    <scope>NUCLEOTIDE SEQUENCE</scope>
    <source>
        <strain evidence="2">AVDCRST_MAG33</strain>
    </source>
</reference>
<accession>A0A6J4UKP4</accession>
<name>A0A6J4UKP4_9BACT</name>
<organism evidence="2">
    <name type="scientific">uncultured Thermomicrobiales bacterium</name>
    <dbReference type="NCBI Taxonomy" id="1645740"/>
    <lineage>
        <taxon>Bacteria</taxon>
        <taxon>Pseudomonadati</taxon>
        <taxon>Thermomicrobiota</taxon>
        <taxon>Thermomicrobia</taxon>
        <taxon>Thermomicrobiales</taxon>
        <taxon>environmental samples</taxon>
    </lineage>
</organism>
<feature type="region of interest" description="Disordered" evidence="1">
    <location>
        <begin position="1"/>
        <end position="21"/>
    </location>
</feature>
<protein>
    <submittedName>
        <fullName evidence="2">Uncharacterized protein</fullName>
    </submittedName>
</protein>
<proteinExistence type="predicted"/>
<evidence type="ECO:0000256" key="1">
    <source>
        <dbReference type="SAM" id="MobiDB-lite"/>
    </source>
</evidence>
<gene>
    <name evidence="2" type="ORF">AVDCRST_MAG33-1095</name>
</gene>